<dbReference type="PANTHER" id="PTHR33345">
    <property type="entry name" value="ADAPTER PROTEIN, PUTATIVE-RELATED"/>
    <property type="match status" value="1"/>
</dbReference>
<protein>
    <recommendedName>
        <fullName evidence="1">DUF7081 domain-containing protein</fullName>
    </recommendedName>
</protein>
<proteinExistence type="predicted"/>
<dbReference type="PANTHER" id="PTHR33345:SF2">
    <property type="entry name" value="OBERON-LIKE PHD FINGER DOMAIN-CONTAINING PROTEIN"/>
    <property type="match status" value="1"/>
</dbReference>
<organism evidence="2">
    <name type="scientific">Solanum chilense</name>
    <name type="common">Tomato</name>
    <name type="synonym">Lycopersicon chilense</name>
    <dbReference type="NCBI Taxonomy" id="4083"/>
    <lineage>
        <taxon>Eukaryota</taxon>
        <taxon>Viridiplantae</taxon>
        <taxon>Streptophyta</taxon>
        <taxon>Embryophyta</taxon>
        <taxon>Tracheophyta</taxon>
        <taxon>Spermatophyta</taxon>
        <taxon>Magnoliopsida</taxon>
        <taxon>eudicotyledons</taxon>
        <taxon>Gunneridae</taxon>
        <taxon>Pentapetalae</taxon>
        <taxon>asterids</taxon>
        <taxon>lamiids</taxon>
        <taxon>Solanales</taxon>
        <taxon>Solanaceae</taxon>
        <taxon>Solanoideae</taxon>
        <taxon>Solaneae</taxon>
        <taxon>Solanum</taxon>
        <taxon>Solanum subgen. Lycopersicon</taxon>
    </lineage>
</organism>
<accession>A0A6N2CE96</accession>
<comment type="caution">
    <text evidence="2">The sequence shown here is derived from an EMBL/GenBank/DDBJ whole genome shotgun (WGS) entry which is preliminary data.</text>
</comment>
<dbReference type="Pfam" id="PF23299">
    <property type="entry name" value="DUF7081"/>
    <property type="match status" value="1"/>
</dbReference>
<evidence type="ECO:0000313" key="2">
    <source>
        <dbReference type="EMBL" id="TMX05475.1"/>
    </source>
</evidence>
<evidence type="ECO:0000259" key="1">
    <source>
        <dbReference type="Pfam" id="PF23299"/>
    </source>
</evidence>
<feature type="non-terminal residue" evidence="2">
    <location>
        <position position="1"/>
    </location>
</feature>
<gene>
    <name evidence="2" type="ORF">EJD97_018158</name>
</gene>
<name>A0A6N2CE96_SOLCI</name>
<reference evidence="2" key="1">
    <citation type="submission" date="2019-05" db="EMBL/GenBank/DDBJ databases">
        <title>The de novo reference genome and transcriptome assemblies of the wild tomato species Solanum chilense.</title>
        <authorList>
            <person name="Stam R."/>
            <person name="Nosenko T."/>
            <person name="Hoerger A.C."/>
            <person name="Stephan W."/>
            <person name="Seidel M.A."/>
            <person name="Kuhn J.M.M."/>
            <person name="Haberer G."/>
            <person name="Tellier A."/>
        </authorList>
    </citation>
    <scope>NUCLEOTIDE SEQUENCE</scope>
    <source>
        <tissue evidence="2">Mature leaves</tissue>
    </source>
</reference>
<feature type="domain" description="DUF7081" evidence="1">
    <location>
        <begin position="29"/>
        <end position="81"/>
    </location>
</feature>
<dbReference type="AlphaFoldDB" id="A0A6N2CE96"/>
<dbReference type="EMBL" id="RXGB01000049">
    <property type="protein sequence ID" value="TMX05475.1"/>
    <property type="molecule type" value="Genomic_DNA"/>
</dbReference>
<sequence>KEEVAENHTLVVYNGSASRISYIGLRVYPVSEYYSGEGLPYSHVEFPIVDDKWGWEARIRVAGLGTLKDRYLYLLKRYQTPKD</sequence>
<dbReference type="InterPro" id="IPR055508">
    <property type="entry name" value="DUF7081"/>
</dbReference>